<name>A0A9P1J5S6_9PELO</name>
<organism evidence="2 3">
    <name type="scientific">Caenorhabditis angaria</name>
    <dbReference type="NCBI Taxonomy" id="860376"/>
    <lineage>
        <taxon>Eukaryota</taxon>
        <taxon>Metazoa</taxon>
        <taxon>Ecdysozoa</taxon>
        <taxon>Nematoda</taxon>
        <taxon>Chromadorea</taxon>
        <taxon>Rhabditida</taxon>
        <taxon>Rhabditina</taxon>
        <taxon>Rhabditomorpha</taxon>
        <taxon>Rhabditoidea</taxon>
        <taxon>Rhabditidae</taxon>
        <taxon>Peloderinae</taxon>
        <taxon>Caenorhabditis</taxon>
    </lineage>
</organism>
<comment type="caution">
    <text evidence="2">The sequence shown here is derived from an EMBL/GenBank/DDBJ whole genome shotgun (WGS) entry which is preliminary data.</text>
</comment>
<keyword evidence="1" id="KW-1133">Transmembrane helix</keyword>
<dbReference type="AlphaFoldDB" id="A0A9P1J5S6"/>
<keyword evidence="1" id="KW-0812">Transmembrane</keyword>
<feature type="transmembrane region" description="Helical" evidence="1">
    <location>
        <begin position="107"/>
        <end position="130"/>
    </location>
</feature>
<feature type="transmembrane region" description="Helical" evidence="1">
    <location>
        <begin position="200"/>
        <end position="227"/>
    </location>
</feature>
<feature type="transmembrane region" description="Helical" evidence="1">
    <location>
        <begin position="142"/>
        <end position="164"/>
    </location>
</feature>
<sequence length="250" mass="28686">MSNDQFSTSVATALVIENDSESQNMVSVYQHNHIQHHANGNGVMKGGALPRETVVNFGFSEEPIPPSHYCCGKFKLHKVCRIVGIFSLIGFIINLVLYFMGLSKLGLSGYLETFLLIFDFIAVFTLLYGVSKKRSGMLKPYLFYNTIWSFGLIILFLAFMWQIVKGSHDVSRNLLENIYSLRNTREDDYHYHRPSYSTTVAVLVTLGVVSAMLSTIIVDCLFLHIVYRTFQFFAYTEDKRREEMDKKERL</sequence>
<evidence type="ECO:0000313" key="3">
    <source>
        <dbReference type="Proteomes" id="UP001152747"/>
    </source>
</evidence>
<gene>
    <name evidence="2" type="ORF">CAMP_LOCUS18817</name>
</gene>
<dbReference type="EMBL" id="CANHGI010000006">
    <property type="protein sequence ID" value="CAI5456180.1"/>
    <property type="molecule type" value="Genomic_DNA"/>
</dbReference>
<dbReference type="OrthoDB" id="5843182at2759"/>
<evidence type="ECO:0000256" key="1">
    <source>
        <dbReference type="SAM" id="Phobius"/>
    </source>
</evidence>
<keyword evidence="3" id="KW-1185">Reference proteome</keyword>
<dbReference type="PANTHER" id="PTHR34851">
    <property type="entry name" value="PROTEIN CBG05235-RELATED"/>
    <property type="match status" value="1"/>
</dbReference>
<dbReference type="Proteomes" id="UP001152747">
    <property type="component" value="Unassembled WGS sequence"/>
</dbReference>
<dbReference type="PANTHER" id="PTHR34851:SF3">
    <property type="entry name" value="MARVEL DOMAIN-CONTAINING PROTEIN"/>
    <property type="match status" value="1"/>
</dbReference>
<reference evidence="2" key="1">
    <citation type="submission" date="2022-11" db="EMBL/GenBank/DDBJ databases">
        <authorList>
            <person name="Kikuchi T."/>
        </authorList>
    </citation>
    <scope>NUCLEOTIDE SEQUENCE</scope>
    <source>
        <strain evidence="2">PS1010</strain>
    </source>
</reference>
<evidence type="ECO:0000313" key="2">
    <source>
        <dbReference type="EMBL" id="CAI5456180.1"/>
    </source>
</evidence>
<proteinExistence type="predicted"/>
<keyword evidence="1" id="KW-0472">Membrane</keyword>
<accession>A0A9P1J5S6</accession>
<protein>
    <submittedName>
        <fullName evidence="2">Uncharacterized protein</fullName>
    </submittedName>
</protein>
<feature type="transmembrane region" description="Helical" evidence="1">
    <location>
        <begin position="82"/>
        <end position="101"/>
    </location>
</feature>